<evidence type="ECO:0000313" key="6">
    <source>
        <dbReference type="Proteomes" id="UP000095230"/>
    </source>
</evidence>
<accession>A0A1E5IUJ3</accession>
<dbReference type="Proteomes" id="UP000095230">
    <property type="component" value="Unassembled WGS sequence"/>
</dbReference>
<dbReference type="RefSeq" id="WP_069671021.1">
    <property type="nucleotide sequence ID" value="NZ_JBNNIT010000002.1"/>
</dbReference>
<dbReference type="InterPro" id="IPR016181">
    <property type="entry name" value="Acyl_CoA_acyltransferase"/>
</dbReference>
<dbReference type="PROSITE" id="PS51186">
    <property type="entry name" value="GNAT"/>
    <property type="match status" value="1"/>
</dbReference>
<reference evidence="5 6" key="1">
    <citation type="submission" date="2016-07" db="EMBL/GenBank/DDBJ databases">
        <title>Whole-genome of two Shewanella species isolated from a digestive organ of sea cucumber Apostichopus japonicus Selenka 1867.</title>
        <authorList>
            <person name="Hong H.-H."/>
            <person name="Choi H."/>
            <person name="Cheon S."/>
            <person name="Oh J.-S."/>
            <person name="Lee H.-G."/>
            <person name="Park C."/>
        </authorList>
    </citation>
    <scope>NUCLEOTIDE SEQUENCE [LARGE SCALE GENOMIC DNA]</scope>
    <source>
        <strain evidence="5 6">CSB03KR</strain>
    </source>
</reference>
<evidence type="ECO:0000256" key="1">
    <source>
        <dbReference type="ARBA" id="ARBA00022679"/>
    </source>
</evidence>
<dbReference type="InterPro" id="IPR000182">
    <property type="entry name" value="GNAT_dom"/>
</dbReference>
<comment type="similarity">
    <text evidence="3">Belongs to the acetyltransferase family. RimJ subfamily.</text>
</comment>
<dbReference type="PANTHER" id="PTHR43792">
    <property type="entry name" value="GNAT FAMILY, PUTATIVE (AFU_ORTHOLOGUE AFUA_3G00765)-RELATED-RELATED"/>
    <property type="match status" value="1"/>
</dbReference>
<dbReference type="STRING" id="23.BEL05_01245"/>
<protein>
    <recommendedName>
        <fullName evidence="4">N-acetyltransferase domain-containing protein</fullName>
    </recommendedName>
</protein>
<dbReference type="EMBL" id="MCBT01000024">
    <property type="protein sequence ID" value="OEG74249.1"/>
    <property type="molecule type" value="Genomic_DNA"/>
</dbReference>
<evidence type="ECO:0000256" key="2">
    <source>
        <dbReference type="ARBA" id="ARBA00023315"/>
    </source>
</evidence>
<keyword evidence="1" id="KW-0808">Transferase</keyword>
<name>A0A1E5IUJ3_SHECO</name>
<evidence type="ECO:0000256" key="3">
    <source>
        <dbReference type="ARBA" id="ARBA00038502"/>
    </source>
</evidence>
<dbReference type="InterPro" id="IPR051531">
    <property type="entry name" value="N-acetyltransferase"/>
</dbReference>
<dbReference type="OrthoDB" id="9784707at2"/>
<sequence length="199" mass="23081">MTNLAQFTLLTQSFSRSFKQSDCGAYIQPLVDQDTEFMQLIGIDPRIWRFARFPKSTPESFNHYFTNVLSDEGSFLFSVRLKETDAIIGFTRLKNMDFDHRRAETGTWLIGDQQGKGLNKYIKQQLLTIAFDVLQLNEVYCYVNCDNHPSVKSLLSLGFEIKEAQQRLSPTHNEMVDMQQYYLHMTAEMFQCSGLRLSC</sequence>
<keyword evidence="2" id="KW-0012">Acyltransferase</keyword>
<organism evidence="5 6">
    <name type="scientific">Shewanella colwelliana</name>
    <name type="common">Alteromonas colwelliana</name>
    <dbReference type="NCBI Taxonomy" id="23"/>
    <lineage>
        <taxon>Bacteria</taxon>
        <taxon>Pseudomonadati</taxon>
        <taxon>Pseudomonadota</taxon>
        <taxon>Gammaproteobacteria</taxon>
        <taxon>Alteromonadales</taxon>
        <taxon>Shewanellaceae</taxon>
        <taxon>Shewanella</taxon>
    </lineage>
</organism>
<dbReference type="AlphaFoldDB" id="A0A1E5IUJ3"/>
<dbReference type="PANTHER" id="PTHR43792:SF8">
    <property type="entry name" value="[RIBOSOMAL PROTEIN US5]-ALANINE N-ACETYLTRANSFERASE"/>
    <property type="match status" value="1"/>
</dbReference>
<gene>
    <name evidence="5" type="ORF">BEL05_01245</name>
</gene>
<evidence type="ECO:0000313" key="5">
    <source>
        <dbReference type="EMBL" id="OEG74249.1"/>
    </source>
</evidence>
<dbReference type="Gene3D" id="3.40.630.30">
    <property type="match status" value="1"/>
</dbReference>
<feature type="domain" description="N-acetyltransferase" evidence="4">
    <location>
        <begin position="25"/>
        <end position="188"/>
    </location>
</feature>
<comment type="caution">
    <text evidence="5">The sequence shown here is derived from an EMBL/GenBank/DDBJ whole genome shotgun (WGS) entry which is preliminary data.</text>
</comment>
<dbReference type="GO" id="GO:0016747">
    <property type="term" value="F:acyltransferase activity, transferring groups other than amino-acyl groups"/>
    <property type="evidence" value="ECO:0007669"/>
    <property type="project" value="InterPro"/>
</dbReference>
<evidence type="ECO:0000259" key="4">
    <source>
        <dbReference type="PROSITE" id="PS51186"/>
    </source>
</evidence>
<proteinExistence type="inferred from homology"/>
<dbReference type="SUPFAM" id="SSF55729">
    <property type="entry name" value="Acyl-CoA N-acyltransferases (Nat)"/>
    <property type="match status" value="1"/>
</dbReference>
<dbReference type="Pfam" id="PF13302">
    <property type="entry name" value="Acetyltransf_3"/>
    <property type="match status" value="1"/>
</dbReference>